<dbReference type="NCBIfam" id="NF035944">
    <property type="entry name" value="PEPxxWA-CTERM"/>
    <property type="match status" value="1"/>
</dbReference>
<dbReference type="Proteomes" id="UP000595894">
    <property type="component" value="Chromosome"/>
</dbReference>
<reference evidence="3" key="1">
    <citation type="submission" date="2020-09" db="EMBL/GenBank/DDBJ databases">
        <title>Sphingomonas sp., a new species isolated from pork steak.</title>
        <authorList>
            <person name="Heidler von Heilborn D."/>
        </authorList>
    </citation>
    <scope>NUCLEOTIDE SEQUENCE [LARGE SCALE GENOMIC DNA]</scope>
</reference>
<evidence type="ECO:0000256" key="1">
    <source>
        <dbReference type="SAM" id="Phobius"/>
    </source>
</evidence>
<keyword evidence="3" id="KW-1185">Reference proteome</keyword>
<gene>
    <name evidence="2" type="ORF">H5J25_13215</name>
</gene>
<protein>
    <submittedName>
        <fullName evidence="2">PEPxxWA-CTERM sorting domain-containing protein</fullName>
    </submittedName>
</protein>
<sequence length="164" mass="17616">MLNSYSMFLTKMTSENFQFKSYIYQWNGSGVTGPALFTSASHQASIGDDREYVFSTTGLKLAPNTQYVAMLTVDGAPNNAFGTMMPIVANTTYSGGSFVFTNTNAFGGNWDCGEQCNFGDAWLKASFSAAVPETATWGMMIAGFGVVGAALRTRRRSIRIASAA</sequence>
<feature type="transmembrane region" description="Helical" evidence="1">
    <location>
        <begin position="134"/>
        <end position="151"/>
    </location>
</feature>
<proteinExistence type="predicted"/>
<dbReference type="AlphaFoldDB" id="A0A974NXV2"/>
<evidence type="ECO:0000313" key="3">
    <source>
        <dbReference type="Proteomes" id="UP000595894"/>
    </source>
</evidence>
<evidence type="ECO:0000313" key="2">
    <source>
        <dbReference type="EMBL" id="QQV79054.1"/>
    </source>
</evidence>
<accession>A0A974NXV2</accession>
<dbReference type="EMBL" id="CP061035">
    <property type="protein sequence ID" value="QQV79054.1"/>
    <property type="molecule type" value="Genomic_DNA"/>
</dbReference>
<name>A0A974NXV2_9SPHN</name>
<keyword evidence="1" id="KW-1133">Transmembrane helix</keyword>
<keyword evidence="1" id="KW-0812">Transmembrane</keyword>
<dbReference type="KEGG" id="sari:H5J25_13215"/>
<organism evidence="2 3">
    <name type="scientific">Sphingomonas aliaeris</name>
    <dbReference type="NCBI Taxonomy" id="2759526"/>
    <lineage>
        <taxon>Bacteria</taxon>
        <taxon>Pseudomonadati</taxon>
        <taxon>Pseudomonadota</taxon>
        <taxon>Alphaproteobacteria</taxon>
        <taxon>Sphingomonadales</taxon>
        <taxon>Sphingomonadaceae</taxon>
        <taxon>Sphingomonas</taxon>
    </lineage>
</organism>
<keyword evidence="1" id="KW-0472">Membrane</keyword>